<dbReference type="SUPFAM" id="SSF81901">
    <property type="entry name" value="HCP-like"/>
    <property type="match status" value="1"/>
</dbReference>
<dbReference type="AlphaFoldDB" id="A0A8H2XNL8"/>
<gene>
    <name evidence="3" type="ORF">RDB_LOCUS22562</name>
</gene>
<evidence type="ECO:0000313" key="3">
    <source>
        <dbReference type="EMBL" id="CAE6429928.1"/>
    </source>
</evidence>
<proteinExistence type="predicted"/>
<name>A0A8H2XNL8_9AGAM</name>
<dbReference type="PANTHER" id="PTHR10098:SF108">
    <property type="entry name" value="TETRATRICOPEPTIDE REPEAT PROTEIN 28"/>
    <property type="match status" value="1"/>
</dbReference>
<feature type="domain" description="CHAT" evidence="2">
    <location>
        <begin position="794"/>
        <end position="1073"/>
    </location>
</feature>
<dbReference type="PANTHER" id="PTHR10098">
    <property type="entry name" value="RAPSYN-RELATED"/>
    <property type="match status" value="1"/>
</dbReference>
<dbReference type="Gene3D" id="1.25.40.10">
    <property type="entry name" value="Tetratricopeptide repeat domain"/>
    <property type="match status" value="3"/>
</dbReference>
<dbReference type="Proteomes" id="UP000663853">
    <property type="component" value="Unassembled WGS sequence"/>
</dbReference>
<evidence type="ECO:0000313" key="4">
    <source>
        <dbReference type="Proteomes" id="UP000663853"/>
    </source>
</evidence>
<feature type="region of interest" description="Disordered" evidence="1">
    <location>
        <begin position="1"/>
        <end position="51"/>
    </location>
</feature>
<dbReference type="Pfam" id="PF12770">
    <property type="entry name" value="CHAT"/>
    <property type="match status" value="1"/>
</dbReference>
<evidence type="ECO:0000259" key="2">
    <source>
        <dbReference type="Pfam" id="PF12770"/>
    </source>
</evidence>
<organism evidence="3 4">
    <name type="scientific">Rhizoctonia solani</name>
    <dbReference type="NCBI Taxonomy" id="456999"/>
    <lineage>
        <taxon>Eukaryota</taxon>
        <taxon>Fungi</taxon>
        <taxon>Dikarya</taxon>
        <taxon>Basidiomycota</taxon>
        <taxon>Agaricomycotina</taxon>
        <taxon>Agaricomycetes</taxon>
        <taxon>Cantharellales</taxon>
        <taxon>Ceratobasidiaceae</taxon>
        <taxon>Rhizoctonia</taxon>
    </lineage>
</organism>
<dbReference type="InterPro" id="IPR011990">
    <property type="entry name" value="TPR-like_helical_dom_sf"/>
</dbReference>
<dbReference type="InterPro" id="IPR024983">
    <property type="entry name" value="CHAT_dom"/>
</dbReference>
<feature type="compositionally biased region" description="Basic and acidic residues" evidence="1">
    <location>
        <begin position="26"/>
        <end position="51"/>
    </location>
</feature>
<comment type="caution">
    <text evidence="3">The sequence shown here is derived from an EMBL/GenBank/DDBJ whole genome shotgun (WGS) entry which is preliminary data.</text>
</comment>
<accession>A0A8H2XNL8</accession>
<dbReference type="SUPFAM" id="SSF48452">
    <property type="entry name" value="TPR-like"/>
    <property type="match status" value="2"/>
</dbReference>
<protein>
    <recommendedName>
        <fullName evidence="2">CHAT domain-containing protein</fullName>
    </recommendedName>
</protein>
<reference evidence="3" key="1">
    <citation type="submission" date="2021-01" db="EMBL/GenBank/DDBJ databases">
        <authorList>
            <person name="Kaushik A."/>
        </authorList>
    </citation>
    <scope>NUCLEOTIDE SEQUENCE</scope>
    <source>
        <strain evidence="3">AG6-10EEA</strain>
    </source>
</reference>
<sequence>MNRNMSKRPAGGSHGGAGRTQIETEDTSRQVAQKDKESGPESRRGTLDASTDHEELHEIAWSYLVQFRHFGELDNIEKAIEYGTRALDLTPDNHPNRPRQLQVLGIFYDERFKRAGELEDLEKAIELGSHGLALTPDGHPALPSRHASLGGSYRERFWRLGELGDLEKAIEHDTRALALTPDGHPDLADRHAGLGKSYYQRFQRLGRLEDIEEEIKHDSRALALTPDNHPDLPRRYANLGVSYEDRYQRLGELNDLEKSIEYKSRALVLTPDSHPDFPRHHANLGMSYGHRFWHLGELNDLEKSIEHKSRALALIPEGHPDLADWHASLGTSYTNRFQSLGKLSDLEKSMEHESRALSLTPNGHPDLPRQHNRLGVSYIVRFRHLGEFDDLEKSIEHNACALALTPEGHPDLADCHASLALSYSDRFLHFGHLDDLETATEHDSRALELTPDGHPYLPIRYVNKALNSLLRHGHTTASSDLDHALEDFRRASQLSTGAPRIIFENALLWATRATEHSSLNCLEAYHVTMDLLPQFIWLGASTNQRYQDLSTAGNLAVGAAAAAILHSDPELALEWLEHARCVVWNQSLMLRSPVNRLQLSHPNLAVRIQEVSKQLQDASPESLTSQAIISDPVNQEQAGQLRRRLAKEYSDLLVQARRLSGFEDFLQPMKANVLAHASRYGPVVVVNCHNDRCDALIILPQRGIKHLHLPDFTEEKARNARSNIQASLRRQSLREREIRIEKGPNQKGGIGSALAALWRYIIKPVTLGCQRLGERGILIGKGPKQKDNIGTVLAVLWKCIVKPVLDFLEFTNNVPEDGLPHITWCPTGVISFLPLHAAGNYDQPRSRVFDYVVSSYTPTLTALLASTPSSFDRTTRVLAIGQANTPGHTPLPGITRELECIKAHTRNQAGYSQLLDEQATTATVLDTMEQHEWVHLACHAHQNVDDPTKSGFFLHDGILDLAAINRRSFSNKGLAFLSACQTATGDAELPDEAIHLASGMLMAGYPSVIATMWSVVDSDAPFVTDKVYAELMKDGKIGNGEAGKALHDAVAALREKVGEKAFGRWVPYIHIGS</sequence>
<dbReference type="EMBL" id="CAJMXA010000415">
    <property type="protein sequence ID" value="CAE6429928.1"/>
    <property type="molecule type" value="Genomic_DNA"/>
</dbReference>
<evidence type="ECO:0000256" key="1">
    <source>
        <dbReference type="SAM" id="MobiDB-lite"/>
    </source>
</evidence>